<proteinExistence type="predicted"/>
<comment type="caution">
    <text evidence="2">The sequence shown here is derived from an EMBL/GenBank/DDBJ whole genome shotgun (WGS) entry which is preliminary data.</text>
</comment>
<feature type="compositionally biased region" description="Polar residues" evidence="1">
    <location>
        <begin position="12"/>
        <end position="22"/>
    </location>
</feature>
<dbReference type="AlphaFoldDB" id="A0A0J1B5S8"/>
<evidence type="ECO:0000313" key="3">
    <source>
        <dbReference type="Proteomes" id="UP000036367"/>
    </source>
</evidence>
<feature type="region of interest" description="Disordered" evidence="1">
    <location>
        <begin position="1"/>
        <end position="32"/>
    </location>
</feature>
<evidence type="ECO:0000256" key="1">
    <source>
        <dbReference type="SAM" id="MobiDB-lite"/>
    </source>
</evidence>
<dbReference type="EMBL" id="LECT01000048">
    <property type="protein sequence ID" value="KLU01836.1"/>
    <property type="molecule type" value="Genomic_DNA"/>
</dbReference>
<gene>
    <name evidence="2" type="ORF">RISK_006020</name>
</gene>
<accession>A0A0J1B5S8</accession>
<dbReference type="PATRIC" id="fig|595434.4.peg.5719"/>
<name>A0A0J1B5S8_RHOIS</name>
<protein>
    <submittedName>
        <fullName evidence="2">Uncharacterized protein</fullName>
    </submittedName>
</protein>
<keyword evidence="3" id="KW-1185">Reference proteome</keyword>
<dbReference type="Proteomes" id="UP000036367">
    <property type="component" value="Unassembled WGS sequence"/>
</dbReference>
<reference evidence="2" key="1">
    <citation type="submission" date="2015-05" db="EMBL/GenBank/DDBJ databases">
        <title>Permanent draft genome of Rhodopirellula islandicus K833.</title>
        <authorList>
            <person name="Kizina J."/>
            <person name="Richter M."/>
            <person name="Glockner F.O."/>
            <person name="Harder J."/>
        </authorList>
    </citation>
    <scope>NUCLEOTIDE SEQUENCE [LARGE SCALE GENOMIC DNA]</scope>
    <source>
        <strain evidence="2">K833</strain>
    </source>
</reference>
<sequence>MGSNAHVPSDLPHSTFTLQAGESSEARGGRTVTGRLGLDHFTNAVGC</sequence>
<evidence type="ECO:0000313" key="2">
    <source>
        <dbReference type="EMBL" id="KLU01836.1"/>
    </source>
</evidence>
<organism evidence="2 3">
    <name type="scientific">Rhodopirellula islandica</name>
    <dbReference type="NCBI Taxonomy" id="595434"/>
    <lineage>
        <taxon>Bacteria</taxon>
        <taxon>Pseudomonadati</taxon>
        <taxon>Planctomycetota</taxon>
        <taxon>Planctomycetia</taxon>
        <taxon>Pirellulales</taxon>
        <taxon>Pirellulaceae</taxon>
        <taxon>Rhodopirellula</taxon>
    </lineage>
</organism>